<protein>
    <submittedName>
        <fullName evidence="3">TRAP transporter fused permease subunit</fullName>
    </submittedName>
</protein>
<dbReference type="AlphaFoldDB" id="A0A921LNH9"/>
<dbReference type="Pfam" id="PF06808">
    <property type="entry name" value="DctM"/>
    <property type="match status" value="1"/>
</dbReference>
<feature type="transmembrane region" description="Helical" evidence="1">
    <location>
        <begin position="215"/>
        <end position="237"/>
    </location>
</feature>
<feature type="transmembrane region" description="Helical" evidence="1">
    <location>
        <begin position="139"/>
        <end position="158"/>
    </location>
</feature>
<dbReference type="EMBL" id="DYVE01000146">
    <property type="protein sequence ID" value="HJG28104.1"/>
    <property type="molecule type" value="Genomic_DNA"/>
</dbReference>
<gene>
    <name evidence="3" type="ORF">K8V20_05610</name>
</gene>
<proteinExistence type="predicted"/>
<dbReference type="InterPro" id="IPR011853">
    <property type="entry name" value="TRAP_DctM-Dct_fused"/>
</dbReference>
<keyword evidence="1" id="KW-0812">Transmembrane</keyword>
<keyword evidence="1" id="KW-0472">Membrane</keyword>
<feature type="non-terminal residue" evidence="3">
    <location>
        <position position="1"/>
    </location>
</feature>
<sequence>DFFLNLSLSAMGGRNGGPAKAATIGSGLFGMISGVAVANVVTTGSITIPMMKRKGYSPEFAGAVETVASTGGALMPPVMGALAFIMADYMGVPYWQIASAAIIPAVLYYVAVYLQVSFYSSRHRLGGLSTEEIPAIKKVLADGWPFILPLFIMVYLFARFGWDAMRVGFTVILVVAAIYFCQSIFKRKEKMGVPLKGVYHAFAGSARSMASIMPAACLAGIIMASVNMTAIGLRLSAGILDLANGQLFILLILCGLCCILMGMAVDLIVIYIIMAVMITPAMTTLGVTAMAANLFILYYTVVGLITPPVCVATYAAASIAESKPFRTGFNAVRLGFVALTIPFVFCYKPELLFQGGNIWLTVQTTFFTLLAVIALAAALEKYFFRFELTVGEVILLIAIGLLLLLAPLWANLVGTGLFAGYLIYCWLTKRSQRAAKTA</sequence>
<dbReference type="Proteomes" id="UP000782880">
    <property type="component" value="Unassembled WGS sequence"/>
</dbReference>
<feature type="transmembrane region" description="Helical" evidence="1">
    <location>
        <begin position="243"/>
        <end position="261"/>
    </location>
</feature>
<reference evidence="3" key="2">
    <citation type="submission" date="2021-09" db="EMBL/GenBank/DDBJ databases">
        <authorList>
            <person name="Gilroy R."/>
        </authorList>
    </citation>
    <scope>NUCLEOTIDE SEQUENCE</scope>
    <source>
        <strain evidence="3">ChiBcec21-2208</strain>
    </source>
</reference>
<organism evidence="3 4">
    <name type="scientific">Subdoligranulum variabile</name>
    <dbReference type="NCBI Taxonomy" id="214851"/>
    <lineage>
        <taxon>Bacteria</taxon>
        <taxon>Bacillati</taxon>
        <taxon>Bacillota</taxon>
        <taxon>Clostridia</taxon>
        <taxon>Eubacteriales</taxon>
        <taxon>Oscillospiraceae</taxon>
        <taxon>Subdoligranulum</taxon>
    </lineage>
</organism>
<accession>A0A921LNH9</accession>
<comment type="caution">
    <text evidence="3">The sequence shown here is derived from an EMBL/GenBank/DDBJ whole genome shotgun (WGS) entry which is preliminary data.</text>
</comment>
<dbReference type="PANTHER" id="PTHR43849">
    <property type="entry name" value="BLL3936 PROTEIN"/>
    <property type="match status" value="1"/>
</dbReference>
<reference evidence="3" key="1">
    <citation type="journal article" date="2021" name="PeerJ">
        <title>Extensive microbial diversity within the chicken gut microbiome revealed by metagenomics and culture.</title>
        <authorList>
            <person name="Gilroy R."/>
            <person name="Ravi A."/>
            <person name="Getino M."/>
            <person name="Pursley I."/>
            <person name="Horton D.L."/>
            <person name="Alikhan N.F."/>
            <person name="Baker D."/>
            <person name="Gharbi K."/>
            <person name="Hall N."/>
            <person name="Watson M."/>
            <person name="Adriaenssens E.M."/>
            <person name="Foster-Nyarko E."/>
            <person name="Jarju S."/>
            <person name="Secka A."/>
            <person name="Antonio M."/>
            <person name="Oren A."/>
            <person name="Chaudhuri R.R."/>
            <person name="La Ragione R."/>
            <person name="Hildebrand F."/>
            <person name="Pallen M.J."/>
        </authorList>
    </citation>
    <scope>NUCLEOTIDE SEQUENCE</scope>
    <source>
        <strain evidence="3">ChiBcec21-2208</strain>
    </source>
</reference>
<feature type="transmembrane region" description="Helical" evidence="1">
    <location>
        <begin position="28"/>
        <end position="48"/>
    </location>
</feature>
<feature type="transmembrane region" description="Helical" evidence="1">
    <location>
        <begin position="93"/>
        <end position="118"/>
    </location>
</feature>
<evidence type="ECO:0000256" key="1">
    <source>
        <dbReference type="SAM" id="Phobius"/>
    </source>
</evidence>
<name>A0A921LNH9_9FIRM</name>
<feature type="transmembrane region" description="Helical" evidence="1">
    <location>
        <begin position="60"/>
        <end position="87"/>
    </location>
</feature>
<dbReference type="InterPro" id="IPR010656">
    <property type="entry name" value="DctM"/>
</dbReference>
<dbReference type="NCBIfam" id="TIGR02123">
    <property type="entry name" value="TRAP_fused"/>
    <property type="match status" value="1"/>
</dbReference>
<feature type="transmembrane region" description="Helical" evidence="1">
    <location>
        <begin position="357"/>
        <end position="379"/>
    </location>
</feature>
<feature type="transmembrane region" description="Helical" evidence="1">
    <location>
        <begin position="409"/>
        <end position="427"/>
    </location>
</feature>
<feature type="transmembrane region" description="Helical" evidence="1">
    <location>
        <begin position="386"/>
        <end position="403"/>
    </location>
</feature>
<evidence type="ECO:0000313" key="3">
    <source>
        <dbReference type="EMBL" id="HJG28104.1"/>
    </source>
</evidence>
<feature type="transmembrane region" description="Helical" evidence="1">
    <location>
        <begin position="268"/>
        <end position="290"/>
    </location>
</feature>
<feature type="transmembrane region" description="Helical" evidence="1">
    <location>
        <begin position="164"/>
        <end position="181"/>
    </location>
</feature>
<evidence type="ECO:0000313" key="4">
    <source>
        <dbReference type="Proteomes" id="UP000782880"/>
    </source>
</evidence>
<feature type="transmembrane region" description="Helical" evidence="1">
    <location>
        <begin position="296"/>
        <end position="316"/>
    </location>
</feature>
<keyword evidence="1" id="KW-1133">Transmembrane helix</keyword>
<feature type="domain" description="TRAP C4-dicarboxylate transport system permease DctM subunit" evidence="2">
    <location>
        <begin position="2"/>
        <end position="353"/>
    </location>
</feature>
<evidence type="ECO:0000259" key="2">
    <source>
        <dbReference type="Pfam" id="PF06808"/>
    </source>
</evidence>
<feature type="transmembrane region" description="Helical" evidence="1">
    <location>
        <begin position="328"/>
        <end position="345"/>
    </location>
</feature>
<dbReference type="PANTHER" id="PTHR43849:SF2">
    <property type="entry name" value="BLL3936 PROTEIN"/>
    <property type="match status" value="1"/>
</dbReference>